<keyword evidence="3" id="KW-1185">Reference proteome</keyword>
<dbReference type="Proteomes" id="UP000069773">
    <property type="component" value="Unassembled WGS sequence"/>
</dbReference>
<evidence type="ECO:0000313" key="3">
    <source>
        <dbReference type="Proteomes" id="UP000069773"/>
    </source>
</evidence>
<dbReference type="AlphaFoldDB" id="A0AAW5SG49"/>
<dbReference type="EMBL" id="BCTA01000029">
    <property type="protein sequence ID" value="GAT09366.1"/>
    <property type="molecule type" value="Genomic_DNA"/>
</dbReference>
<dbReference type="RefSeq" id="WP_084377380.1">
    <property type="nucleotide sequence ID" value="NZ_BCTA01000029.1"/>
</dbReference>
<evidence type="ECO:0000313" key="1">
    <source>
        <dbReference type="EMBL" id="GAT09366.1"/>
    </source>
</evidence>
<reference evidence="2" key="3">
    <citation type="journal article" date="2022" name="BMC Genomics">
        <title>Comparative genome analysis of mycobacteria focusing on tRNA and non-coding RNA.</title>
        <authorList>
            <person name="Behra P.R.K."/>
            <person name="Pettersson B.M.F."/>
            <person name="Ramesh M."/>
            <person name="Das S."/>
            <person name="Dasgupta S."/>
            <person name="Kirsebom L.A."/>
        </authorList>
    </citation>
    <scope>NUCLEOTIDE SEQUENCE</scope>
    <source>
        <strain evidence="2">DSM 44203</strain>
    </source>
</reference>
<reference evidence="1 3" key="1">
    <citation type="journal article" date="2016" name="Genome Announc.">
        <title>Draft Genome Sequences of Five Rapidly Growing Mycobacterium Species, M. thermoresistibile, M. fortuitum subsp. acetamidolyticum, M. canariasense, M. brisbanense, and M. novocastrense.</title>
        <authorList>
            <person name="Katahira K."/>
            <person name="Ogura Y."/>
            <person name="Gotoh Y."/>
            <person name="Hayashi T."/>
        </authorList>
    </citation>
    <scope>NUCLEOTIDE SEQUENCE [LARGE SCALE GENOMIC DNA]</scope>
    <source>
        <strain evidence="1 3">JCM18114</strain>
    </source>
</reference>
<organism evidence="2 4">
    <name type="scientific">Mycolicibacterium novocastrense</name>
    <name type="common">Mycobacterium novocastrense</name>
    <dbReference type="NCBI Taxonomy" id="59813"/>
    <lineage>
        <taxon>Bacteria</taxon>
        <taxon>Bacillati</taxon>
        <taxon>Actinomycetota</taxon>
        <taxon>Actinomycetes</taxon>
        <taxon>Mycobacteriales</taxon>
        <taxon>Mycobacteriaceae</taxon>
        <taxon>Mycolicibacterium</taxon>
    </lineage>
</organism>
<proteinExistence type="predicted"/>
<evidence type="ECO:0000313" key="2">
    <source>
        <dbReference type="EMBL" id="MCV7022087.1"/>
    </source>
</evidence>
<name>A0AAW5SG49_MYCNV</name>
<dbReference type="Proteomes" id="UP001207528">
    <property type="component" value="Unassembled WGS sequence"/>
</dbReference>
<comment type="caution">
    <text evidence="2">The sequence shown here is derived from an EMBL/GenBank/DDBJ whole genome shotgun (WGS) entry which is preliminary data.</text>
</comment>
<sequence>MPQVMPLAESRARAERVAYLRAVVGMSWSKIRDELGFKSVGAAQQAYKTHRRRNPVPGGETVFADLIDRHQHRNQQGMLALAKAQAANDYSGVATLLRSLQSNDAELAKWFGISAETLNVNVKTTSATEIIAEARERLLAVVDAEVIEPKEIEQ</sequence>
<protein>
    <submittedName>
        <fullName evidence="2">Uncharacterized protein</fullName>
    </submittedName>
</protein>
<accession>A0AAW5SG49</accession>
<dbReference type="EMBL" id="JACKTI010000016">
    <property type="protein sequence ID" value="MCV7022087.1"/>
    <property type="molecule type" value="Genomic_DNA"/>
</dbReference>
<evidence type="ECO:0000313" key="4">
    <source>
        <dbReference type="Proteomes" id="UP001207528"/>
    </source>
</evidence>
<gene>
    <name evidence="2" type="ORF">H7I77_01810</name>
    <name evidence="1" type="ORF">RMCN_2499</name>
</gene>
<reference evidence="2" key="2">
    <citation type="submission" date="2020-07" db="EMBL/GenBank/DDBJ databases">
        <authorList>
            <person name="Pettersson B.M.F."/>
            <person name="Behra P.R.K."/>
            <person name="Ramesh M."/>
            <person name="Das S."/>
            <person name="Dasgupta S."/>
            <person name="Kirsebom L.A."/>
        </authorList>
    </citation>
    <scope>NUCLEOTIDE SEQUENCE</scope>
    <source>
        <strain evidence="2">DSM 44203</strain>
    </source>
</reference>